<evidence type="ECO:0000256" key="4">
    <source>
        <dbReference type="ARBA" id="ARBA00023004"/>
    </source>
</evidence>
<accession>X1GTR5</accession>
<dbReference type="EMBL" id="BARU01022961">
    <property type="protein sequence ID" value="GAH48265.1"/>
    <property type="molecule type" value="Genomic_DNA"/>
</dbReference>
<dbReference type="Pfam" id="PF13450">
    <property type="entry name" value="NAD_binding_8"/>
    <property type="match status" value="1"/>
</dbReference>
<keyword evidence="5" id="KW-0411">Iron-sulfur</keyword>
<keyword evidence="3" id="KW-0560">Oxidoreductase</keyword>
<gene>
    <name evidence="6" type="ORF">S03H2_37312</name>
</gene>
<keyword evidence="2" id="KW-0479">Metal-binding</keyword>
<organism evidence="6">
    <name type="scientific">marine sediment metagenome</name>
    <dbReference type="NCBI Taxonomy" id="412755"/>
    <lineage>
        <taxon>unclassified sequences</taxon>
        <taxon>metagenomes</taxon>
        <taxon>ecological metagenomes</taxon>
    </lineage>
</organism>
<evidence type="ECO:0000313" key="6">
    <source>
        <dbReference type="EMBL" id="GAH48265.1"/>
    </source>
</evidence>
<evidence type="ECO:0000256" key="2">
    <source>
        <dbReference type="ARBA" id="ARBA00022723"/>
    </source>
</evidence>
<dbReference type="Gene3D" id="3.50.50.60">
    <property type="entry name" value="FAD/NAD(P)-binding domain"/>
    <property type="match status" value="1"/>
</dbReference>
<dbReference type="GO" id="GO:0046872">
    <property type="term" value="F:metal ion binding"/>
    <property type="evidence" value="ECO:0007669"/>
    <property type="project" value="UniProtKB-KW"/>
</dbReference>
<dbReference type="PANTHER" id="PTHR43498:SF1">
    <property type="entry name" value="COB--COM HETERODISULFIDE REDUCTASE IRON-SULFUR SUBUNIT A"/>
    <property type="match status" value="1"/>
</dbReference>
<dbReference type="AlphaFoldDB" id="X1GTR5"/>
<proteinExistence type="predicted"/>
<comment type="caution">
    <text evidence="6">The sequence shown here is derived from an EMBL/GenBank/DDBJ whole genome shotgun (WGS) entry which is preliminary data.</text>
</comment>
<evidence type="ECO:0000256" key="1">
    <source>
        <dbReference type="ARBA" id="ARBA00022485"/>
    </source>
</evidence>
<dbReference type="InterPro" id="IPR039650">
    <property type="entry name" value="HdrA-like"/>
</dbReference>
<dbReference type="SUPFAM" id="SSF51971">
    <property type="entry name" value="Nucleotide-binding domain"/>
    <property type="match status" value="1"/>
</dbReference>
<sequence>PKEIDVSDQPPRIGVFVCHCGLNIGGVVDVPGVVEYIKTLPDVAYAEHNLYTCSADTQINIKEKIKNNKLNRVIVASCTPRTHEPLFQSTIREVGLNKYLFEMANIRDQCSWVHMHSKEEATEKSKDLVRMAVAKARQLVPLQEQELEVIDKGLVIGGGISGMTAALNLASQGFEVYLLEKEDLLGGFATNIYQTLENDDVQTFLINLIKKVGDNNLIHIFTNSQINSISGYIGNFNTNISYGKGKENIDLEHGIIIVATGAKEYQPKESMYEKDSRIV</sequence>
<evidence type="ECO:0008006" key="7">
    <source>
        <dbReference type="Google" id="ProtNLM"/>
    </source>
</evidence>
<feature type="non-terminal residue" evidence="6">
    <location>
        <position position="1"/>
    </location>
</feature>
<reference evidence="6" key="1">
    <citation type="journal article" date="2014" name="Front. Microbiol.">
        <title>High frequency of phylogenetically diverse reductive dehalogenase-homologous genes in deep subseafloor sedimentary metagenomes.</title>
        <authorList>
            <person name="Kawai M."/>
            <person name="Futagami T."/>
            <person name="Toyoda A."/>
            <person name="Takaki Y."/>
            <person name="Nishi S."/>
            <person name="Hori S."/>
            <person name="Arai W."/>
            <person name="Tsubouchi T."/>
            <person name="Morono Y."/>
            <person name="Uchiyama I."/>
            <person name="Ito T."/>
            <person name="Fujiyama A."/>
            <person name="Inagaki F."/>
            <person name="Takami H."/>
        </authorList>
    </citation>
    <scope>NUCLEOTIDE SEQUENCE</scope>
    <source>
        <strain evidence="6">Expedition CK06-06</strain>
    </source>
</reference>
<protein>
    <recommendedName>
        <fullName evidence="7">FAD/NAD(P)-binding domain-containing protein</fullName>
    </recommendedName>
</protein>
<dbReference type="InterPro" id="IPR036188">
    <property type="entry name" value="FAD/NAD-bd_sf"/>
</dbReference>
<evidence type="ECO:0000256" key="5">
    <source>
        <dbReference type="ARBA" id="ARBA00023014"/>
    </source>
</evidence>
<feature type="non-terminal residue" evidence="6">
    <location>
        <position position="279"/>
    </location>
</feature>
<keyword evidence="4" id="KW-0408">Iron</keyword>
<keyword evidence="1" id="KW-0004">4Fe-4S</keyword>
<dbReference type="GO" id="GO:0016491">
    <property type="term" value="F:oxidoreductase activity"/>
    <property type="evidence" value="ECO:0007669"/>
    <property type="project" value="UniProtKB-KW"/>
</dbReference>
<dbReference type="PANTHER" id="PTHR43498">
    <property type="entry name" value="FERREDOXIN:COB-COM HETERODISULFIDE REDUCTASE SUBUNIT A"/>
    <property type="match status" value="1"/>
</dbReference>
<evidence type="ECO:0000256" key="3">
    <source>
        <dbReference type="ARBA" id="ARBA00023002"/>
    </source>
</evidence>
<name>X1GTR5_9ZZZZ</name>
<dbReference type="GO" id="GO:0051539">
    <property type="term" value="F:4 iron, 4 sulfur cluster binding"/>
    <property type="evidence" value="ECO:0007669"/>
    <property type="project" value="UniProtKB-KW"/>
</dbReference>